<accession>A0A1K1SCQ5</accession>
<evidence type="ECO:0000313" key="4">
    <source>
        <dbReference type="Proteomes" id="UP001326715"/>
    </source>
</evidence>
<dbReference type="OrthoDB" id="981556at2"/>
<reference evidence="1 3" key="1">
    <citation type="submission" date="2016-11" db="EMBL/GenBank/DDBJ databases">
        <authorList>
            <person name="Jaros S."/>
            <person name="Januszkiewicz K."/>
            <person name="Wedrychowicz H."/>
        </authorList>
    </citation>
    <scope>NUCLEOTIDE SEQUENCE [LARGE SCALE GENOMIC DNA]</scope>
    <source>
        <strain evidence="1 3">DSM 784</strain>
    </source>
</reference>
<dbReference type="RefSeq" id="WP_072364203.1">
    <property type="nucleotide sequence ID" value="NZ_CP139972.1"/>
</dbReference>
<gene>
    <name evidence="1" type="ORF">SAMN05661012_05181</name>
    <name evidence="2" type="ORF">SR876_04605</name>
</gene>
<evidence type="ECO:0000313" key="2">
    <source>
        <dbReference type="EMBL" id="WQG90767.1"/>
    </source>
</evidence>
<organism evidence="1 3">
    <name type="scientific">Chitinophaga sancti</name>
    <dbReference type="NCBI Taxonomy" id="1004"/>
    <lineage>
        <taxon>Bacteria</taxon>
        <taxon>Pseudomonadati</taxon>
        <taxon>Bacteroidota</taxon>
        <taxon>Chitinophagia</taxon>
        <taxon>Chitinophagales</taxon>
        <taxon>Chitinophagaceae</taxon>
        <taxon>Chitinophaga</taxon>
    </lineage>
</organism>
<name>A0A1K1SCQ5_9BACT</name>
<evidence type="ECO:0000313" key="1">
    <source>
        <dbReference type="EMBL" id="SFW82018.1"/>
    </source>
</evidence>
<sequence length="92" mass="10567">MILRDIIVGIDTIDRALTIYMQDLSNPASEAILLEQDEDSSILRTYNGQEYHYLLEVFLAKEVIEDFVVIQGRKPSIEEALKRVYDYGVNDA</sequence>
<proteinExistence type="predicted"/>
<evidence type="ECO:0000313" key="3">
    <source>
        <dbReference type="Proteomes" id="UP000183788"/>
    </source>
</evidence>
<keyword evidence="4" id="KW-1185">Reference proteome</keyword>
<dbReference type="EMBL" id="CP140154">
    <property type="protein sequence ID" value="WQG90767.1"/>
    <property type="molecule type" value="Genomic_DNA"/>
</dbReference>
<dbReference type="AlphaFoldDB" id="A0A1K1SCQ5"/>
<protein>
    <submittedName>
        <fullName evidence="1">Uncharacterized protein</fullName>
    </submittedName>
</protein>
<dbReference type="Proteomes" id="UP001326715">
    <property type="component" value="Chromosome"/>
</dbReference>
<reference evidence="2 4" key="2">
    <citation type="submission" date="2023-11" db="EMBL/GenBank/DDBJ databases">
        <title>MicrobeMod: A computational toolkit for identifying prokaryotic methylation and restriction-modification with nanopore sequencing.</title>
        <authorList>
            <person name="Crits-Christoph A."/>
            <person name="Kang S.C."/>
            <person name="Lee H."/>
            <person name="Ostrov N."/>
        </authorList>
    </citation>
    <scope>NUCLEOTIDE SEQUENCE [LARGE SCALE GENOMIC DNA]</scope>
    <source>
        <strain evidence="2 4">ATCC 23090</strain>
    </source>
</reference>
<dbReference type="EMBL" id="FPIZ01000020">
    <property type="protein sequence ID" value="SFW82018.1"/>
    <property type="molecule type" value="Genomic_DNA"/>
</dbReference>
<dbReference type="Proteomes" id="UP000183788">
    <property type="component" value="Unassembled WGS sequence"/>
</dbReference>
<dbReference type="STRING" id="1004.SAMN05661012_05181"/>